<dbReference type="EMBL" id="JAOQJV010000018">
    <property type="protein sequence ID" value="MCU6700828.1"/>
    <property type="molecule type" value="Genomic_DNA"/>
</dbReference>
<dbReference type="SUPFAM" id="SSF51261">
    <property type="entry name" value="Duplicated hybrid motif"/>
    <property type="match status" value="1"/>
</dbReference>
<evidence type="ECO:0000256" key="9">
    <source>
        <dbReference type="ARBA" id="ARBA00022989"/>
    </source>
</evidence>
<organism evidence="16 17">
    <name type="scientific">Dorea ammoniilytica</name>
    <dbReference type="NCBI Taxonomy" id="2981788"/>
    <lineage>
        <taxon>Bacteria</taxon>
        <taxon>Bacillati</taxon>
        <taxon>Bacillota</taxon>
        <taxon>Clostridia</taxon>
        <taxon>Lachnospirales</taxon>
        <taxon>Lachnospiraceae</taxon>
        <taxon>Dorea</taxon>
    </lineage>
</organism>
<feature type="transmembrane region" description="Helical" evidence="12">
    <location>
        <begin position="365"/>
        <end position="385"/>
    </location>
</feature>
<dbReference type="CDD" id="cd00212">
    <property type="entry name" value="PTS_IIB_glc"/>
    <property type="match status" value="1"/>
</dbReference>
<keyword evidence="8" id="KW-0418">Kinase</keyword>
<dbReference type="PROSITE" id="PS51093">
    <property type="entry name" value="PTS_EIIA_TYPE_1"/>
    <property type="match status" value="1"/>
</dbReference>
<dbReference type="PANTHER" id="PTHR30009">
    <property type="entry name" value="CYTOCHROME C-TYPE SYNTHESIS PROTEIN AND PTS TRANSMEMBRANE COMPONENT"/>
    <property type="match status" value="1"/>
</dbReference>
<dbReference type="Gene3D" id="2.70.70.10">
    <property type="entry name" value="Glucose Permease (Domain IIA)"/>
    <property type="match status" value="1"/>
</dbReference>
<dbReference type="PANTHER" id="PTHR30009:SF24">
    <property type="entry name" value="PTS SYSTEM, IIBC COMPONENT"/>
    <property type="match status" value="1"/>
</dbReference>
<keyword evidence="5" id="KW-0808">Transferase</keyword>
<feature type="transmembrane region" description="Helical" evidence="12">
    <location>
        <begin position="44"/>
        <end position="61"/>
    </location>
</feature>
<evidence type="ECO:0000256" key="5">
    <source>
        <dbReference type="ARBA" id="ARBA00022679"/>
    </source>
</evidence>
<dbReference type="InterPro" id="IPR036878">
    <property type="entry name" value="Glu_permease_IIB"/>
</dbReference>
<dbReference type="SUPFAM" id="SSF55604">
    <property type="entry name" value="Glucose permease domain IIB"/>
    <property type="match status" value="1"/>
</dbReference>
<comment type="caution">
    <text evidence="16">The sequence shown here is derived from an EMBL/GenBank/DDBJ whole genome shotgun (WGS) entry which is preliminary data.</text>
</comment>
<feature type="transmembrane region" description="Helical" evidence="12">
    <location>
        <begin position="94"/>
        <end position="114"/>
    </location>
</feature>
<dbReference type="Proteomes" id="UP001207605">
    <property type="component" value="Unassembled WGS sequence"/>
</dbReference>
<keyword evidence="10 12" id="KW-0472">Membrane</keyword>
<dbReference type="InterPro" id="IPR001996">
    <property type="entry name" value="PTS_IIB_1"/>
</dbReference>
<dbReference type="NCBIfam" id="TIGR00826">
    <property type="entry name" value="EIIB_glc"/>
    <property type="match status" value="1"/>
</dbReference>
<dbReference type="NCBIfam" id="TIGR00830">
    <property type="entry name" value="PTBA"/>
    <property type="match status" value="1"/>
</dbReference>
<dbReference type="Pfam" id="PF02378">
    <property type="entry name" value="PTS_EIIC"/>
    <property type="match status" value="1"/>
</dbReference>
<dbReference type="PROSITE" id="PS51103">
    <property type="entry name" value="PTS_EIIC_TYPE_1"/>
    <property type="match status" value="1"/>
</dbReference>
<reference evidence="16 17" key="1">
    <citation type="journal article" date="2021" name="ISME Commun">
        <title>Automated analysis of genomic sequences facilitates high-throughput and comprehensive description of bacteria.</title>
        <authorList>
            <person name="Hitch T.C.A."/>
        </authorList>
    </citation>
    <scope>NUCLEOTIDE SEQUENCE [LARGE SCALE GENOMIC DNA]</scope>
    <source>
        <strain evidence="16 17">Sanger_02</strain>
    </source>
</reference>
<keyword evidence="4" id="KW-0762">Sugar transport</keyword>
<evidence type="ECO:0000313" key="16">
    <source>
        <dbReference type="EMBL" id="MCU6700828.1"/>
    </source>
</evidence>
<evidence type="ECO:0000256" key="8">
    <source>
        <dbReference type="ARBA" id="ARBA00022777"/>
    </source>
</evidence>
<keyword evidence="7 12" id="KW-0812">Transmembrane</keyword>
<dbReference type="InterPro" id="IPR018113">
    <property type="entry name" value="PTrfase_EIIB_Cys"/>
</dbReference>
<evidence type="ECO:0000259" key="13">
    <source>
        <dbReference type="PROSITE" id="PS51093"/>
    </source>
</evidence>
<protein>
    <submittedName>
        <fullName evidence="16">Glucose PTS transporter subunit IIA</fullName>
    </submittedName>
</protein>
<feature type="domain" description="PTS EIIC type-1" evidence="15">
    <location>
        <begin position="3"/>
        <end position="425"/>
    </location>
</feature>
<evidence type="ECO:0000256" key="11">
    <source>
        <dbReference type="PROSITE-ProRule" id="PRU00421"/>
    </source>
</evidence>
<keyword evidence="9 12" id="KW-1133">Transmembrane helix</keyword>
<dbReference type="InterPro" id="IPR003352">
    <property type="entry name" value="PTS_EIIC"/>
</dbReference>
<feature type="transmembrane region" description="Helical" evidence="12">
    <location>
        <begin position="12"/>
        <end position="32"/>
    </location>
</feature>
<dbReference type="InterPro" id="IPR013013">
    <property type="entry name" value="PTS_EIIC_1"/>
</dbReference>
<name>A0ABT2S8M9_9FIRM</name>
<evidence type="ECO:0000313" key="17">
    <source>
        <dbReference type="Proteomes" id="UP001207605"/>
    </source>
</evidence>
<evidence type="ECO:0000256" key="10">
    <source>
        <dbReference type="ARBA" id="ARBA00023136"/>
    </source>
</evidence>
<feature type="active site" description="Phosphocysteine intermediate; for EIIB activity" evidence="11">
    <location>
        <position position="477"/>
    </location>
</feature>
<feature type="domain" description="PTS EIIB type-1" evidence="14">
    <location>
        <begin position="455"/>
        <end position="536"/>
    </location>
</feature>
<feature type="transmembrane region" description="Helical" evidence="12">
    <location>
        <begin position="391"/>
        <end position="413"/>
    </location>
</feature>
<keyword evidence="6" id="KW-0598">Phosphotransferase system</keyword>
<evidence type="ECO:0000256" key="7">
    <source>
        <dbReference type="ARBA" id="ARBA00022692"/>
    </source>
</evidence>
<evidence type="ECO:0000259" key="14">
    <source>
        <dbReference type="PROSITE" id="PS51098"/>
    </source>
</evidence>
<dbReference type="Gene3D" id="3.30.1360.60">
    <property type="entry name" value="Glucose permease domain IIB"/>
    <property type="match status" value="1"/>
</dbReference>
<dbReference type="InterPro" id="IPR050429">
    <property type="entry name" value="PTS_Glucose_EIICBA"/>
</dbReference>
<keyword evidence="17" id="KW-1185">Reference proteome</keyword>
<feature type="transmembrane region" description="Helical" evidence="12">
    <location>
        <begin position="175"/>
        <end position="198"/>
    </location>
</feature>
<comment type="subcellular location">
    <subcellularLocation>
        <location evidence="1">Cell membrane</location>
        <topology evidence="1">Multi-pass membrane protein</topology>
    </subcellularLocation>
</comment>
<evidence type="ECO:0000256" key="4">
    <source>
        <dbReference type="ARBA" id="ARBA00022597"/>
    </source>
</evidence>
<dbReference type="InterPro" id="IPR011055">
    <property type="entry name" value="Dup_hybrid_motif"/>
</dbReference>
<dbReference type="PROSITE" id="PS00371">
    <property type="entry name" value="PTS_EIIA_TYPE_1_HIS"/>
    <property type="match status" value="1"/>
</dbReference>
<feature type="transmembrane region" description="Helical" evidence="12">
    <location>
        <begin position="312"/>
        <end position="329"/>
    </location>
</feature>
<evidence type="ECO:0000256" key="6">
    <source>
        <dbReference type="ARBA" id="ARBA00022683"/>
    </source>
</evidence>
<dbReference type="Pfam" id="PF00367">
    <property type="entry name" value="PTS_EIIB"/>
    <property type="match status" value="1"/>
</dbReference>
<proteinExistence type="predicted"/>
<feature type="transmembrane region" description="Helical" evidence="12">
    <location>
        <begin position="335"/>
        <end position="358"/>
    </location>
</feature>
<evidence type="ECO:0000256" key="12">
    <source>
        <dbReference type="SAM" id="Phobius"/>
    </source>
</evidence>
<feature type="domain" description="PTS EIIA type-1" evidence="13">
    <location>
        <begin position="586"/>
        <end position="690"/>
    </location>
</feature>
<keyword evidence="2" id="KW-0813">Transport</keyword>
<evidence type="ECO:0000256" key="1">
    <source>
        <dbReference type="ARBA" id="ARBA00004651"/>
    </source>
</evidence>
<evidence type="ECO:0000256" key="2">
    <source>
        <dbReference type="ARBA" id="ARBA00022448"/>
    </source>
</evidence>
<dbReference type="InterPro" id="IPR001127">
    <property type="entry name" value="PTS_EIIA_1_perm"/>
</dbReference>
<evidence type="ECO:0000256" key="3">
    <source>
        <dbReference type="ARBA" id="ARBA00022475"/>
    </source>
</evidence>
<feature type="transmembrane region" description="Helical" evidence="12">
    <location>
        <begin position="67"/>
        <end position="87"/>
    </location>
</feature>
<accession>A0ABT2S8M9</accession>
<feature type="transmembrane region" description="Helical" evidence="12">
    <location>
        <begin position="287"/>
        <end position="305"/>
    </location>
</feature>
<dbReference type="PROSITE" id="PS51098">
    <property type="entry name" value="PTS_EIIB_TYPE_1"/>
    <property type="match status" value="1"/>
</dbReference>
<sequence>MKDKIFGVLQRVGRSFMLPIAILPVAGLLLGFGGSFTNETMLKTYHLIGLMGPGTVFHAIFEVMSEAGNIVFANLPIIFAMGVAIGMAKKEKEVAALAAAISFFIMHASISAMINLNGGADKMLSGATTDVCGITSLQMGVFGGILVGLGVAALHNKYYKIQLPQVLSFFGGTRFVPIISALVYTGVGIVMFFVWPVIQSGIYAVGNLVLNSGYAGTWVYGFMERLLIPFGLHHVFYLPFWQTGLGGTMEVGGKVIEGAQNIFFAQLADPSTTKFAVSATRFMSGKFPLMIFGLPGAALAMYKAAKPENKKVVGGLLLSAALTSMLTGITEPLEFTFLFVAPALYGVHCVLAGAAYMLMHIFKVGVGMTFSGGLIDMFLFGILQGNAKTNWIWIVIVGVVYFVVYYFLFGFMIRKMDLKTPGRNDDEEVKLYRRSDVEARKNGGAGASENGEKDDTISRMICKGLGGKKNISDVDCCITRLRCTVYDPSLVNEETLKASGASGVVRKGEGVQVIYGPKVTLIKSDLEDYLERCGDNDDEDDVATHEVTPEETKAVEEKTNEKKLVKSITIGSPIKGVAADLSEVPDEAFAERMMGDGAAVLPTDPVVCAPEDGEVLFIFDTKHAVGYAMDNGISVLIHVGIDTVKLEGKGFEILTEQGAKLKKGDPIMRLDLDYLKEHAPSVMSPILCTELTDNQKISLLKEGEIEKGEPLFAVNIYE</sequence>
<dbReference type="RefSeq" id="WP_262582161.1">
    <property type="nucleotide sequence ID" value="NZ_JAOQJV010000018.1"/>
</dbReference>
<feature type="transmembrane region" description="Helical" evidence="12">
    <location>
        <begin position="134"/>
        <end position="154"/>
    </location>
</feature>
<evidence type="ECO:0000259" key="15">
    <source>
        <dbReference type="PROSITE" id="PS51103"/>
    </source>
</evidence>
<dbReference type="Pfam" id="PF00358">
    <property type="entry name" value="PTS_EIIA_1"/>
    <property type="match status" value="1"/>
</dbReference>
<gene>
    <name evidence="16" type="ORF">OCV65_11365</name>
</gene>
<keyword evidence="3" id="KW-1003">Cell membrane</keyword>